<accession>A0ACC2U376</accession>
<name>A0ACC2U376_9FUNG</name>
<protein>
    <submittedName>
        <fullName evidence="1">Uncharacterized protein</fullName>
    </submittedName>
</protein>
<evidence type="ECO:0000313" key="1">
    <source>
        <dbReference type="EMBL" id="KAJ9081151.1"/>
    </source>
</evidence>
<evidence type="ECO:0000313" key="2">
    <source>
        <dbReference type="Proteomes" id="UP001165960"/>
    </source>
</evidence>
<dbReference type="Proteomes" id="UP001165960">
    <property type="component" value="Unassembled WGS sequence"/>
</dbReference>
<sequence length="596" mass="64679">MDNRSRDASVLRFFSSPMVNQPTAAAVLQQKKLNIASFQAPQNGITLSKIPFKVPRNKAPLRDIPVTPTLNIIPSKEFERIASASPCPVLSRFPSMTSDSSIQTPGLTDTSTPSLAALSFSNNSLSSSSTYLSSELNPYGNSTRASIAYGSKEKNKKALDETSSSGVFFPDSDVGVHSFKPTRKSRADSQIVDTTFNTTPSPPKVQVSAIKTSTQENKASSPQASLENLNCNYDAQSDYDGTKKVGFCTPPSPQTEEAPAKLSSDLFVDEVSFDANLFDTSIDDFETTFPETDLLTEPVIQPLLAIEPETPPLAPDLDAYLDSIASNKVSSPARPRAKQPLAKNTKKSKATAKPRGGIPKKVVSPKKPRHVPRSCEAEEKDGLLIVTTRSGRQSHRPLKLWENEKGPVPVISIKYSFMKVGVSITKDGVTERIAPVERGKKRETNIRPSPSEACQEAPPKPKATALSTRSKRSREEILAHEAINSTKKAAASKNLRKKPCRVSFKKQSLGLISPGILSGRKVGRPKTKSLAKKPKSKDPSPKLPKKDAGTKSKLTASLRKALNGEKPELFSTHNHGSEGSCSESSPRSDYQYEFSD</sequence>
<reference evidence="1" key="1">
    <citation type="submission" date="2022-04" db="EMBL/GenBank/DDBJ databases">
        <title>Genome of the entomopathogenic fungus Entomophthora muscae.</title>
        <authorList>
            <person name="Elya C."/>
            <person name="Lovett B.R."/>
            <person name="Lee E."/>
            <person name="Macias A.M."/>
            <person name="Hajek A.E."/>
            <person name="De Bivort B.L."/>
            <person name="Kasson M.T."/>
            <person name="De Fine Licht H.H."/>
            <person name="Stajich J.E."/>
        </authorList>
    </citation>
    <scope>NUCLEOTIDE SEQUENCE</scope>
    <source>
        <strain evidence="1">Berkeley</strain>
    </source>
</reference>
<dbReference type="EMBL" id="QTSX02001495">
    <property type="protein sequence ID" value="KAJ9081151.1"/>
    <property type="molecule type" value="Genomic_DNA"/>
</dbReference>
<comment type="caution">
    <text evidence="1">The sequence shown here is derived from an EMBL/GenBank/DDBJ whole genome shotgun (WGS) entry which is preliminary data.</text>
</comment>
<proteinExistence type="predicted"/>
<gene>
    <name evidence="1" type="ORF">DSO57_1017699</name>
</gene>
<organism evidence="1 2">
    <name type="scientific">Entomophthora muscae</name>
    <dbReference type="NCBI Taxonomy" id="34485"/>
    <lineage>
        <taxon>Eukaryota</taxon>
        <taxon>Fungi</taxon>
        <taxon>Fungi incertae sedis</taxon>
        <taxon>Zoopagomycota</taxon>
        <taxon>Entomophthoromycotina</taxon>
        <taxon>Entomophthoromycetes</taxon>
        <taxon>Entomophthorales</taxon>
        <taxon>Entomophthoraceae</taxon>
        <taxon>Entomophthora</taxon>
    </lineage>
</organism>
<keyword evidence="2" id="KW-1185">Reference proteome</keyword>